<keyword evidence="2" id="KW-1185">Reference proteome</keyword>
<gene>
    <name evidence="1" type="ORF">KUTeg_015742</name>
</gene>
<evidence type="ECO:0000313" key="2">
    <source>
        <dbReference type="Proteomes" id="UP001217089"/>
    </source>
</evidence>
<dbReference type="EMBL" id="JARBDR010000811">
    <property type="protein sequence ID" value="KAJ8306701.1"/>
    <property type="molecule type" value="Genomic_DNA"/>
</dbReference>
<dbReference type="Proteomes" id="UP001217089">
    <property type="component" value="Unassembled WGS sequence"/>
</dbReference>
<name>A0ABQ9ERY5_TEGGR</name>
<accession>A0ABQ9ERY5</accession>
<comment type="caution">
    <text evidence="1">The sequence shown here is derived from an EMBL/GenBank/DDBJ whole genome shotgun (WGS) entry which is preliminary data.</text>
</comment>
<proteinExistence type="predicted"/>
<sequence length="68" mass="8221">MSHRNYEDKEGISIRHELGFTHLAKKISITDKISWNYELYQMYGCAIRICMWKSCPWSKRDNSKKVMY</sequence>
<protein>
    <submittedName>
        <fullName evidence="1">Uncharacterized protein</fullName>
    </submittedName>
</protein>
<reference evidence="1 2" key="1">
    <citation type="submission" date="2022-12" db="EMBL/GenBank/DDBJ databases">
        <title>Chromosome-level genome of Tegillarca granosa.</title>
        <authorList>
            <person name="Kim J."/>
        </authorList>
    </citation>
    <scope>NUCLEOTIDE SEQUENCE [LARGE SCALE GENOMIC DNA]</scope>
    <source>
        <strain evidence="1">Teg-2019</strain>
        <tissue evidence="1">Adductor muscle</tissue>
    </source>
</reference>
<evidence type="ECO:0000313" key="1">
    <source>
        <dbReference type="EMBL" id="KAJ8306701.1"/>
    </source>
</evidence>
<organism evidence="1 2">
    <name type="scientific">Tegillarca granosa</name>
    <name type="common">Malaysian cockle</name>
    <name type="synonym">Anadara granosa</name>
    <dbReference type="NCBI Taxonomy" id="220873"/>
    <lineage>
        <taxon>Eukaryota</taxon>
        <taxon>Metazoa</taxon>
        <taxon>Spiralia</taxon>
        <taxon>Lophotrochozoa</taxon>
        <taxon>Mollusca</taxon>
        <taxon>Bivalvia</taxon>
        <taxon>Autobranchia</taxon>
        <taxon>Pteriomorphia</taxon>
        <taxon>Arcoida</taxon>
        <taxon>Arcoidea</taxon>
        <taxon>Arcidae</taxon>
        <taxon>Tegillarca</taxon>
    </lineage>
</organism>